<evidence type="ECO:0000313" key="14">
    <source>
        <dbReference type="Proteomes" id="UP000289440"/>
    </source>
</evidence>
<dbReference type="CDD" id="cd00812">
    <property type="entry name" value="LeuRS_core"/>
    <property type="match status" value="1"/>
</dbReference>
<dbReference type="PANTHER" id="PTHR43740">
    <property type="entry name" value="LEUCYL-TRNA SYNTHETASE"/>
    <property type="match status" value="1"/>
</dbReference>
<comment type="similarity">
    <text evidence="1 8 9">Belongs to the class-I aminoacyl-tRNA synthetase family.</text>
</comment>
<evidence type="ECO:0000259" key="11">
    <source>
        <dbReference type="Pfam" id="PF09334"/>
    </source>
</evidence>
<sequence length="803" mass="94277">MFKNQFDHKNVEQKWQKIWDKTNAFKTTNDKNKKYYVLDMFPYPSASGLHVGHPEGYTASDIVARYKRLNDFDVLHPIGWDAFGLPAEQYALNTKNHPATFTNNNIELFKKQLKSLGFSYDWAKEINTTDPNYYKWTQWIFKELYKNNLAEIKKIDVNWCEELGTVLANEEVLTDSKGNKVSERGSFPVVKKPMFQWVLKITEYADRLIKDLDEVNYPESLKILQKNWIGKSNGYVVKFKIENLNEIIDVFTTRIDTIFGVTFLGLAHDHEFADKIKIKNSKFAKKIEQIKNSVNEKFQNTNQKNKDGFFTGYYAINPINNNRIPIYICDYVFKSYGTGAIMGVPSEDERDNDFAKLFNLKVIDIYKVNNGEKVLFNTINFDNLNQQEATEKVFIFLNKLNLAIKKISYKLRDWIFSRQRYWGEPFPVYFDENNNIYLEEKLVELPFIEDIEPSKTGESPLANKKDWLIFEKNGKKYRRETNTMPQSAGSSWYFLAYILKNDDGTYLELNSAEAFERFKKWMPVDLYIGGQEHAVGHLLYSRFWQKFLYDKKIVPHNEPFMKIVNQGMILGPDGQKMSKSRGNVINPDDIVEELGADTLRLYEMFMGPLVDTKEWSTKTIRSIRKWLDRVWVIITKFAKNAQLLDANFEDKEFISIWQNTIKDTTEAIEKLKFNIAISKFMVFINALYKVEKIPSLKPIEDFLIMLSTFAPHISEELLEIINSKQIKYHKWPKYNDELIILEKIQIPVQVNGKIRGFVEKEEKDTAEQLIQKAKNITNVQKHLKDKPIKKEHYVEDKIIILNN</sequence>
<dbReference type="Pfam" id="PF09334">
    <property type="entry name" value="tRNA-synt_1g"/>
    <property type="match status" value="2"/>
</dbReference>
<dbReference type="InterPro" id="IPR002302">
    <property type="entry name" value="Leu-tRNA-ligase"/>
</dbReference>
<comment type="subcellular location">
    <subcellularLocation>
        <location evidence="8">Cytoplasm</location>
    </subcellularLocation>
</comment>
<evidence type="ECO:0000256" key="5">
    <source>
        <dbReference type="ARBA" id="ARBA00022917"/>
    </source>
</evidence>
<organism evidence="13 14">
    <name type="scientific">Mesomycoplasma neurolyticum</name>
    <dbReference type="NCBI Taxonomy" id="2120"/>
    <lineage>
        <taxon>Bacteria</taxon>
        <taxon>Bacillati</taxon>
        <taxon>Mycoplasmatota</taxon>
        <taxon>Mycoplasmoidales</taxon>
        <taxon>Metamycoplasmataceae</taxon>
        <taxon>Mesomycoplasma</taxon>
    </lineage>
</organism>
<evidence type="ECO:0000256" key="8">
    <source>
        <dbReference type="HAMAP-Rule" id="MF_00049"/>
    </source>
</evidence>
<dbReference type="NCBIfam" id="TIGR00396">
    <property type="entry name" value="leuS_bact"/>
    <property type="match status" value="1"/>
</dbReference>
<evidence type="ECO:0000256" key="6">
    <source>
        <dbReference type="ARBA" id="ARBA00023146"/>
    </source>
</evidence>
<dbReference type="EMBL" id="LR214951">
    <property type="protein sequence ID" value="VEU59638.1"/>
    <property type="molecule type" value="Genomic_DNA"/>
</dbReference>
<keyword evidence="14" id="KW-1185">Reference proteome</keyword>
<keyword evidence="3 8" id="KW-0547">Nucleotide-binding</keyword>
<evidence type="ECO:0000313" key="13">
    <source>
        <dbReference type="EMBL" id="VEU59638.1"/>
    </source>
</evidence>
<evidence type="ECO:0000259" key="10">
    <source>
        <dbReference type="Pfam" id="PF08264"/>
    </source>
</evidence>
<dbReference type="Gene3D" id="1.10.730.10">
    <property type="entry name" value="Isoleucyl-tRNA Synthetase, Domain 1"/>
    <property type="match status" value="1"/>
</dbReference>
<evidence type="ECO:0000256" key="4">
    <source>
        <dbReference type="ARBA" id="ARBA00022840"/>
    </source>
</evidence>
<feature type="short sequence motif" description="'KMSKS' region" evidence="8">
    <location>
        <begin position="576"/>
        <end position="580"/>
    </location>
</feature>
<dbReference type="InterPro" id="IPR009008">
    <property type="entry name" value="Val/Leu/Ile-tRNA-synth_edit"/>
</dbReference>
<evidence type="ECO:0000256" key="9">
    <source>
        <dbReference type="RuleBase" id="RU363039"/>
    </source>
</evidence>
<dbReference type="KEGG" id="mnu:NCTC10166_00617"/>
<dbReference type="GO" id="GO:0002161">
    <property type="term" value="F:aminoacyl-tRNA deacylase activity"/>
    <property type="evidence" value="ECO:0007669"/>
    <property type="project" value="InterPro"/>
</dbReference>
<name>A0A449A5X4_9BACT</name>
<dbReference type="HAMAP" id="MF_00049_B">
    <property type="entry name" value="Leu_tRNA_synth_B"/>
    <property type="match status" value="1"/>
</dbReference>
<dbReference type="InterPro" id="IPR025709">
    <property type="entry name" value="Leu_tRNA-synth_edit"/>
</dbReference>
<proteinExistence type="inferred from homology"/>
<dbReference type="Proteomes" id="UP000289440">
    <property type="component" value="Chromosome"/>
</dbReference>
<evidence type="ECO:0000259" key="12">
    <source>
        <dbReference type="Pfam" id="PF13603"/>
    </source>
</evidence>
<dbReference type="Pfam" id="PF13603">
    <property type="entry name" value="tRNA-synt_1_2"/>
    <property type="match status" value="1"/>
</dbReference>
<comment type="caution">
    <text evidence="8">Lacks conserved residue(s) required for the propagation of feature annotation.</text>
</comment>
<dbReference type="SUPFAM" id="SSF50677">
    <property type="entry name" value="ValRS/IleRS/LeuRS editing domain"/>
    <property type="match status" value="1"/>
</dbReference>
<dbReference type="CDD" id="cd07958">
    <property type="entry name" value="Anticodon_Ia_Leu_BEm"/>
    <property type="match status" value="1"/>
</dbReference>
<dbReference type="Gene3D" id="3.10.20.590">
    <property type="match status" value="1"/>
</dbReference>
<keyword evidence="8" id="KW-0963">Cytoplasm</keyword>
<dbReference type="OrthoDB" id="9810365at2"/>
<dbReference type="FunFam" id="3.40.50.620:FF:000077">
    <property type="entry name" value="Leucine--tRNA ligase"/>
    <property type="match status" value="1"/>
</dbReference>
<dbReference type="GO" id="GO:0004823">
    <property type="term" value="F:leucine-tRNA ligase activity"/>
    <property type="evidence" value="ECO:0007669"/>
    <property type="project" value="UniProtKB-UniRule"/>
</dbReference>
<dbReference type="FunFam" id="3.40.50.620:FF:000056">
    <property type="entry name" value="Leucine--tRNA ligase"/>
    <property type="match status" value="1"/>
</dbReference>
<dbReference type="GO" id="GO:0005829">
    <property type="term" value="C:cytosol"/>
    <property type="evidence" value="ECO:0007669"/>
    <property type="project" value="TreeGrafter"/>
</dbReference>
<dbReference type="InterPro" id="IPR013155">
    <property type="entry name" value="M/V/L/I-tRNA-synth_anticd-bd"/>
</dbReference>
<dbReference type="GO" id="GO:0005524">
    <property type="term" value="F:ATP binding"/>
    <property type="evidence" value="ECO:0007669"/>
    <property type="project" value="UniProtKB-UniRule"/>
</dbReference>
<accession>A0A449A5X4</accession>
<keyword evidence="6 8" id="KW-0030">Aminoacyl-tRNA synthetase</keyword>
<dbReference type="SUPFAM" id="SSF47323">
    <property type="entry name" value="Anticodon-binding domain of a subclass of class I aminoacyl-tRNA synthetases"/>
    <property type="match status" value="1"/>
</dbReference>
<dbReference type="GO" id="GO:0006429">
    <property type="term" value="P:leucyl-tRNA aminoacylation"/>
    <property type="evidence" value="ECO:0007669"/>
    <property type="project" value="UniProtKB-UniRule"/>
</dbReference>
<comment type="catalytic activity">
    <reaction evidence="7 8">
        <text>tRNA(Leu) + L-leucine + ATP = L-leucyl-tRNA(Leu) + AMP + diphosphate</text>
        <dbReference type="Rhea" id="RHEA:11688"/>
        <dbReference type="Rhea" id="RHEA-COMP:9613"/>
        <dbReference type="Rhea" id="RHEA-COMP:9622"/>
        <dbReference type="ChEBI" id="CHEBI:30616"/>
        <dbReference type="ChEBI" id="CHEBI:33019"/>
        <dbReference type="ChEBI" id="CHEBI:57427"/>
        <dbReference type="ChEBI" id="CHEBI:78442"/>
        <dbReference type="ChEBI" id="CHEBI:78494"/>
        <dbReference type="ChEBI" id="CHEBI:456215"/>
        <dbReference type="EC" id="6.1.1.4"/>
    </reaction>
</comment>
<feature type="domain" description="Methionyl/Leucyl tRNA synthetase" evidence="11">
    <location>
        <begin position="562"/>
        <end position="618"/>
    </location>
</feature>
<dbReference type="EC" id="6.1.1.4" evidence="8"/>
<feature type="domain" description="Methionyl/Leucyl tRNA synthetase" evidence="11">
    <location>
        <begin position="40"/>
        <end position="172"/>
    </location>
</feature>
<dbReference type="InterPro" id="IPR014729">
    <property type="entry name" value="Rossmann-like_a/b/a_fold"/>
</dbReference>
<keyword evidence="5 8" id="KW-0648">Protein biosynthesis</keyword>
<dbReference type="Pfam" id="PF08264">
    <property type="entry name" value="Anticodon_1"/>
    <property type="match status" value="1"/>
</dbReference>
<feature type="domain" description="Leucyl-tRNA synthetase editing" evidence="12">
    <location>
        <begin position="226"/>
        <end position="393"/>
    </location>
</feature>
<reference evidence="13 14" key="1">
    <citation type="submission" date="2019-01" db="EMBL/GenBank/DDBJ databases">
        <authorList>
            <consortium name="Pathogen Informatics"/>
        </authorList>
    </citation>
    <scope>NUCLEOTIDE SEQUENCE [LARGE SCALE GENOMIC DNA]</scope>
    <source>
        <strain evidence="13 14">NCTC10166</strain>
    </source>
</reference>
<evidence type="ECO:0000256" key="2">
    <source>
        <dbReference type="ARBA" id="ARBA00022598"/>
    </source>
</evidence>
<protein>
    <recommendedName>
        <fullName evidence="8">Leucine--tRNA ligase</fullName>
        <ecNumber evidence="8">6.1.1.4</ecNumber>
    </recommendedName>
    <alternativeName>
        <fullName evidence="8">Leucyl-tRNA synthetase</fullName>
        <shortName evidence="8">LeuRS</shortName>
    </alternativeName>
</protein>
<keyword evidence="4 8" id="KW-0067">ATP-binding</keyword>
<feature type="binding site" evidence="8">
    <location>
        <position position="579"/>
    </location>
    <ligand>
        <name>ATP</name>
        <dbReference type="ChEBI" id="CHEBI:30616"/>
    </ligand>
</feature>
<feature type="domain" description="Methionyl/Valyl/Leucyl/Isoleucyl-tRNA synthetase anticodon-binding" evidence="10">
    <location>
        <begin position="650"/>
        <end position="760"/>
    </location>
</feature>
<dbReference type="InterPro" id="IPR015413">
    <property type="entry name" value="Methionyl/Leucyl_tRNA_Synth"/>
</dbReference>
<dbReference type="RefSeq" id="WP_129720014.1">
    <property type="nucleotide sequence ID" value="NZ_LR214951.1"/>
</dbReference>
<keyword evidence="2 8" id="KW-0436">Ligase</keyword>
<dbReference type="SUPFAM" id="SSF52374">
    <property type="entry name" value="Nucleotidylyl transferase"/>
    <property type="match status" value="1"/>
</dbReference>
<evidence type="ECO:0000256" key="1">
    <source>
        <dbReference type="ARBA" id="ARBA00005594"/>
    </source>
</evidence>
<dbReference type="InterPro" id="IPR009080">
    <property type="entry name" value="tRNAsynth_Ia_anticodon-bd"/>
</dbReference>
<gene>
    <name evidence="8 13" type="primary">leuS</name>
    <name evidence="13" type="ORF">NCTC10166_00617</name>
</gene>
<evidence type="ECO:0000256" key="3">
    <source>
        <dbReference type="ARBA" id="ARBA00022741"/>
    </source>
</evidence>
<dbReference type="PANTHER" id="PTHR43740:SF2">
    <property type="entry name" value="LEUCINE--TRNA LIGASE, MITOCHONDRIAL"/>
    <property type="match status" value="1"/>
</dbReference>
<dbReference type="PRINTS" id="PR00985">
    <property type="entry name" value="TRNASYNTHLEU"/>
</dbReference>
<dbReference type="FunFam" id="1.10.730.10:FF:000002">
    <property type="entry name" value="Leucine--tRNA ligase"/>
    <property type="match status" value="1"/>
</dbReference>
<dbReference type="Gene3D" id="3.40.50.620">
    <property type="entry name" value="HUPs"/>
    <property type="match status" value="2"/>
</dbReference>
<evidence type="ECO:0000256" key="7">
    <source>
        <dbReference type="ARBA" id="ARBA00047469"/>
    </source>
</evidence>
<dbReference type="AlphaFoldDB" id="A0A449A5X4"/>